<reference evidence="3" key="1">
    <citation type="journal article" date="2019" name="Int. J. Syst. Evol. Microbiol.">
        <title>The Global Catalogue of Microorganisms (GCM) 10K type strain sequencing project: providing services to taxonomists for standard genome sequencing and annotation.</title>
        <authorList>
            <consortium name="The Broad Institute Genomics Platform"/>
            <consortium name="The Broad Institute Genome Sequencing Center for Infectious Disease"/>
            <person name="Wu L."/>
            <person name="Ma J."/>
        </authorList>
    </citation>
    <scope>NUCLEOTIDE SEQUENCE [LARGE SCALE GENOMIC DNA]</scope>
    <source>
        <strain evidence="3">CGMCC 4.7682</strain>
    </source>
</reference>
<keyword evidence="3" id="KW-1185">Reference proteome</keyword>
<feature type="region of interest" description="Disordered" evidence="1">
    <location>
        <begin position="1"/>
        <end position="20"/>
    </location>
</feature>
<proteinExistence type="predicted"/>
<dbReference type="RefSeq" id="WP_377871765.1">
    <property type="nucleotide sequence ID" value="NZ_JBHMAY010000032.1"/>
</dbReference>
<protein>
    <submittedName>
        <fullName evidence="2">Uncharacterized protein</fullName>
    </submittedName>
</protein>
<dbReference type="EMBL" id="JBHRWI010000022">
    <property type="protein sequence ID" value="MFC3512397.1"/>
    <property type="molecule type" value="Genomic_DNA"/>
</dbReference>
<accession>A0ABV7QGF0</accession>
<evidence type="ECO:0000313" key="3">
    <source>
        <dbReference type="Proteomes" id="UP001595764"/>
    </source>
</evidence>
<comment type="caution">
    <text evidence="2">The sequence shown here is derived from an EMBL/GenBank/DDBJ whole genome shotgun (WGS) entry which is preliminary data.</text>
</comment>
<sequence length="40" mass="4512">MIASEKDHRDAAIADLRRENERQIRTELGDLEARPSSSSS</sequence>
<dbReference type="Proteomes" id="UP001595764">
    <property type="component" value="Unassembled WGS sequence"/>
</dbReference>
<organism evidence="2 3">
    <name type="scientific">Amycolatopsis halotolerans</name>
    <dbReference type="NCBI Taxonomy" id="330083"/>
    <lineage>
        <taxon>Bacteria</taxon>
        <taxon>Bacillati</taxon>
        <taxon>Actinomycetota</taxon>
        <taxon>Actinomycetes</taxon>
        <taxon>Pseudonocardiales</taxon>
        <taxon>Pseudonocardiaceae</taxon>
        <taxon>Amycolatopsis</taxon>
    </lineage>
</organism>
<name>A0ABV7QGF0_9PSEU</name>
<evidence type="ECO:0000313" key="2">
    <source>
        <dbReference type="EMBL" id="MFC3512397.1"/>
    </source>
</evidence>
<evidence type="ECO:0000256" key="1">
    <source>
        <dbReference type="SAM" id="MobiDB-lite"/>
    </source>
</evidence>
<gene>
    <name evidence="2" type="ORF">ACFORO_19650</name>
</gene>